<accession>A0A8S1HN29</accession>
<evidence type="ECO:0000256" key="1">
    <source>
        <dbReference type="SAM" id="Phobius"/>
    </source>
</evidence>
<keyword evidence="1" id="KW-1133">Transmembrane helix</keyword>
<feature type="transmembrane region" description="Helical" evidence="1">
    <location>
        <begin position="18"/>
        <end position="43"/>
    </location>
</feature>
<evidence type="ECO:0000313" key="3">
    <source>
        <dbReference type="Proteomes" id="UP000835052"/>
    </source>
</evidence>
<sequence length="178" mass="20102">MVAPSCCLEYRPTATLLFIILFVIFPLIYVCGRVTTCALTIVFRIAKGLCQFLFFEPEELDEEVSKQLEEREKRRAERRRRREQKIQLKAQLLRAQFVEASVTADPVELMLNGDIAPLTALPDVPTTTVTTTKVVVEKSSDISDSLNSENETEEFVANGVDHHRKPLNGVLTNGHARK</sequence>
<gene>
    <name evidence="2" type="ORF">CAUJ_LOCUS13765</name>
</gene>
<proteinExistence type="predicted"/>
<keyword evidence="1" id="KW-0472">Membrane</keyword>
<organism evidence="2 3">
    <name type="scientific">Caenorhabditis auriculariae</name>
    <dbReference type="NCBI Taxonomy" id="2777116"/>
    <lineage>
        <taxon>Eukaryota</taxon>
        <taxon>Metazoa</taxon>
        <taxon>Ecdysozoa</taxon>
        <taxon>Nematoda</taxon>
        <taxon>Chromadorea</taxon>
        <taxon>Rhabditida</taxon>
        <taxon>Rhabditina</taxon>
        <taxon>Rhabditomorpha</taxon>
        <taxon>Rhabditoidea</taxon>
        <taxon>Rhabditidae</taxon>
        <taxon>Peloderinae</taxon>
        <taxon>Caenorhabditis</taxon>
    </lineage>
</organism>
<keyword evidence="1" id="KW-0812">Transmembrane</keyword>
<dbReference type="Proteomes" id="UP000835052">
    <property type="component" value="Unassembled WGS sequence"/>
</dbReference>
<dbReference type="OrthoDB" id="5874982at2759"/>
<protein>
    <submittedName>
        <fullName evidence="2">Uncharacterized protein</fullName>
    </submittedName>
</protein>
<dbReference type="AlphaFoldDB" id="A0A8S1HN29"/>
<keyword evidence="3" id="KW-1185">Reference proteome</keyword>
<name>A0A8S1HN29_9PELO</name>
<evidence type="ECO:0000313" key="2">
    <source>
        <dbReference type="EMBL" id="CAD6197858.1"/>
    </source>
</evidence>
<comment type="caution">
    <text evidence="2">The sequence shown here is derived from an EMBL/GenBank/DDBJ whole genome shotgun (WGS) entry which is preliminary data.</text>
</comment>
<reference evidence="2" key="1">
    <citation type="submission" date="2020-10" db="EMBL/GenBank/DDBJ databases">
        <authorList>
            <person name="Kikuchi T."/>
        </authorList>
    </citation>
    <scope>NUCLEOTIDE SEQUENCE</scope>
    <source>
        <strain evidence="2">NKZ352</strain>
    </source>
</reference>
<dbReference type="EMBL" id="CAJGYM010000107">
    <property type="protein sequence ID" value="CAD6197858.1"/>
    <property type="molecule type" value="Genomic_DNA"/>
</dbReference>